<dbReference type="OrthoDB" id="550454at2759"/>
<feature type="compositionally biased region" description="Low complexity" evidence="1">
    <location>
        <begin position="364"/>
        <end position="377"/>
    </location>
</feature>
<comment type="caution">
    <text evidence="2">The sequence shown here is derived from an EMBL/GenBank/DDBJ whole genome shotgun (WGS) entry which is preliminary data.</text>
</comment>
<dbReference type="GO" id="GO:0003723">
    <property type="term" value="F:RNA binding"/>
    <property type="evidence" value="ECO:0007669"/>
    <property type="project" value="InterPro"/>
</dbReference>
<feature type="compositionally biased region" description="Polar residues" evidence="1">
    <location>
        <begin position="30"/>
        <end position="40"/>
    </location>
</feature>
<sequence>MSAAQSAAAASAKKKGNASLITNNNNSNNKDQPQPQQSGSWRKDQPQDGLQDHQLSNNGNSTSSKSPAENASSAKSSRATPAKNRRRLARGPRSGEQPPSASGAPTSGAVGGARSPNHQNIRTNNSGGCAVGQRAPASASTPPAPQVEDHRVVSTHFHDGATQAIMKVTILAAGFVIGARGISARLIGQVTGAVVHSWTERSNGGGGGGGGCRPPQFSQLPPVRLFRIEGKRGSVQAAVALIHEAVAKYNELCQCKRRGEFVQREHLIGGVEFYYHPPPRKALMPSSPPRSSPPSPPICKLSKPPMSFNSSLPTRSSASAGYPHAWKNNVVAASAPRPPSPPRTQRLPFLSLHLQPPAPPPLPESLLCSGGSSSSSSPVPPIPPAHLLPNFRSAPASSPQVAATKIFNACGRESTNGLTSLEQSIDRIGLEPSSQKISMHNQNSRKQLSMQCKEHQPPIQPRHGGAVVQQQTMQQYCSLFSVFGNGGLPLPIAQVAITSMQQKDSHSSHKMSGSPQQLQAASNAFEFTACDFLRESLPLPPFAAATSGRGDAFLSAHRPSLPPSAAPEYCLFGQPKLLQSCPVMPLQQQFYSSVSLPSSSPTTPLPAPPGPPTSQLLNPISAVAPDLIQWPPLIRSSAANLHEPRKP</sequence>
<name>A0A8T2QGQ9_CERRI</name>
<evidence type="ECO:0008006" key="4">
    <source>
        <dbReference type="Google" id="ProtNLM"/>
    </source>
</evidence>
<feature type="compositionally biased region" description="Low complexity" evidence="1">
    <location>
        <begin position="1"/>
        <end position="11"/>
    </location>
</feature>
<accession>A0A8T2QGQ9</accession>
<proteinExistence type="predicted"/>
<feature type="region of interest" description="Disordered" evidence="1">
    <location>
        <begin position="595"/>
        <end position="618"/>
    </location>
</feature>
<organism evidence="2 3">
    <name type="scientific">Ceratopteris richardii</name>
    <name type="common">Triangle waterfern</name>
    <dbReference type="NCBI Taxonomy" id="49495"/>
    <lineage>
        <taxon>Eukaryota</taxon>
        <taxon>Viridiplantae</taxon>
        <taxon>Streptophyta</taxon>
        <taxon>Embryophyta</taxon>
        <taxon>Tracheophyta</taxon>
        <taxon>Polypodiopsida</taxon>
        <taxon>Polypodiidae</taxon>
        <taxon>Polypodiales</taxon>
        <taxon>Pteridineae</taxon>
        <taxon>Pteridaceae</taxon>
        <taxon>Parkerioideae</taxon>
        <taxon>Ceratopteris</taxon>
    </lineage>
</organism>
<evidence type="ECO:0000313" key="2">
    <source>
        <dbReference type="EMBL" id="KAH7283322.1"/>
    </source>
</evidence>
<keyword evidence="3" id="KW-1185">Reference proteome</keyword>
<dbReference type="SUPFAM" id="SSF54791">
    <property type="entry name" value="Eukaryotic type KH-domain (KH-domain type I)"/>
    <property type="match status" value="1"/>
</dbReference>
<dbReference type="EMBL" id="CM035439">
    <property type="protein sequence ID" value="KAH7283322.1"/>
    <property type="molecule type" value="Genomic_DNA"/>
</dbReference>
<feature type="compositionally biased region" description="Polar residues" evidence="1">
    <location>
        <begin position="53"/>
        <end position="79"/>
    </location>
</feature>
<feature type="region of interest" description="Disordered" evidence="1">
    <location>
        <begin position="333"/>
        <end position="384"/>
    </location>
</feature>
<feature type="compositionally biased region" description="Pro residues" evidence="1">
    <location>
        <begin position="286"/>
        <end position="297"/>
    </location>
</feature>
<gene>
    <name evidence="2" type="ORF">KP509_34G001300</name>
</gene>
<feature type="region of interest" description="Disordered" evidence="1">
    <location>
        <begin position="1"/>
        <end position="147"/>
    </location>
</feature>
<feature type="compositionally biased region" description="Pro residues" evidence="1">
    <location>
        <begin position="603"/>
        <end position="612"/>
    </location>
</feature>
<evidence type="ECO:0000313" key="3">
    <source>
        <dbReference type="Proteomes" id="UP000825935"/>
    </source>
</evidence>
<reference evidence="2" key="1">
    <citation type="submission" date="2021-08" db="EMBL/GenBank/DDBJ databases">
        <title>WGS assembly of Ceratopteris richardii.</title>
        <authorList>
            <person name="Marchant D.B."/>
            <person name="Chen G."/>
            <person name="Jenkins J."/>
            <person name="Shu S."/>
            <person name="Leebens-Mack J."/>
            <person name="Grimwood J."/>
            <person name="Schmutz J."/>
            <person name="Soltis P."/>
            <person name="Soltis D."/>
            <person name="Chen Z.-H."/>
        </authorList>
    </citation>
    <scope>NUCLEOTIDE SEQUENCE</scope>
    <source>
        <strain evidence="2">Whitten #5841</strain>
        <tissue evidence="2">Leaf</tissue>
    </source>
</reference>
<dbReference type="InterPro" id="IPR036612">
    <property type="entry name" value="KH_dom_type_1_sf"/>
</dbReference>
<protein>
    <recommendedName>
        <fullName evidence="4">K Homology domain-containing protein</fullName>
    </recommendedName>
</protein>
<evidence type="ECO:0000256" key="1">
    <source>
        <dbReference type="SAM" id="MobiDB-lite"/>
    </source>
</evidence>
<dbReference type="Proteomes" id="UP000825935">
    <property type="component" value="Chromosome 34"/>
</dbReference>
<feature type="region of interest" description="Disordered" evidence="1">
    <location>
        <begin position="282"/>
        <end position="315"/>
    </location>
</feature>
<dbReference type="AlphaFoldDB" id="A0A8T2QGQ9"/>
<feature type="compositionally biased region" description="Polar residues" evidence="1">
    <location>
        <begin position="116"/>
        <end position="127"/>
    </location>
</feature>